<organism evidence="10 11">
    <name type="scientific">Microthyrium microscopicum</name>
    <dbReference type="NCBI Taxonomy" id="703497"/>
    <lineage>
        <taxon>Eukaryota</taxon>
        <taxon>Fungi</taxon>
        <taxon>Dikarya</taxon>
        <taxon>Ascomycota</taxon>
        <taxon>Pezizomycotina</taxon>
        <taxon>Dothideomycetes</taxon>
        <taxon>Dothideomycetes incertae sedis</taxon>
        <taxon>Microthyriales</taxon>
        <taxon>Microthyriaceae</taxon>
        <taxon>Microthyrium</taxon>
    </lineage>
</organism>
<evidence type="ECO:0000256" key="1">
    <source>
        <dbReference type="ARBA" id="ARBA00004123"/>
    </source>
</evidence>
<gene>
    <name evidence="10" type="ORF">BT63DRAFT_353198</name>
</gene>
<feature type="non-terminal residue" evidence="10">
    <location>
        <position position="1"/>
    </location>
</feature>
<name>A0A6A6UG21_9PEZI</name>
<keyword evidence="5" id="KW-0862">Zinc</keyword>
<evidence type="ECO:0000256" key="8">
    <source>
        <dbReference type="PROSITE-ProRule" id="PRU00042"/>
    </source>
</evidence>
<feature type="domain" description="C2H2-type" evidence="9">
    <location>
        <begin position="31"/>
        <end position="54"/>
    </location>
</feature>
<comment type="subcellular location">
    <subcellularLocation>
        <location evidence="1">Nucleus</location>
    </subcellularLocation>
</comment>
<dbReference type="InterPro" id="IPR036236">
    <property type="entry name" value="Znf_C2H2_sf"/>
</dbReference>
<evidence type="ECO:0000259" key="9">
    <source>
        <dbReference type="PROSITE" id="PS50157"/>
    </source>
</evidence>
<keyword evidence="11" id="KW-1185">Reference proteome</keyword>
<dbReference type="FunFam" id="3.30.160.60:FF:000264">
    <property type="entry name" value="Zinc finger protein 236"/>
    <property type="match status" value="1"/>
</dbReference>
<dbReference type="Pfam" id="PF00096">
    <property type="entry name" value="zf-C2H2"/>
    <property type="match status" value="1"/>
</dbReference>
<dbReference type="AlphaFoldDB" id="A0A6A6UG21"/>
<keyword evidence="6" id="KW-0238">DNA-binding</keyword>
<keyword evidence="7" id="KW-0539">Nucleus</keyword>
<evidence type="ECO:0000256" key="7">
    <source>
        <dbReference type="ARBA" id="ARBA00023242"/>
    </source>
</evidence>
<reference evidence="10" key="1">
    <citation type="journal article" date="2020" name="Stud. Mycol.">
        <title>101 Dothideomycetes genomes: a test case for predicting lifestyles and emergence of pathogens.</title>
        <authorList>
            <person name="Haridas S."/>
            <person name="Albert R."/>
            <person name="Binder M."/>
            <person name="Bloem J."/>
            <person name="Labutti K."/>
            <person name="Salamov A."/>
            <person name="Andreopoulos B."/>
            <person name="Baker S."/>
            <person name="Barry K."/>
            <person name="Bills G."/>
            <person name="Bluhm B."/>
            <person name="Cannon C."/>
            <person name="Castanera R."/>
            <person name="Culley D."/>
            <person name="Daum C."/>
            <person name="Ezra D."/>
            <person name="Gonzalez J."/>
            <person name="Henrissat B."/>
            <person name="Kuo A."/>
            <person name="Liang C."/>
            <person name="Lipzen A."/>
            <person name="Lutzoni F."/>
            <person name="Magnuson J."/>
            <person name="Mondo S."/>
            <person name="Nolan M."/>
            <person name="Ohm R."/>
            <person name="Pangilinan J."/>
            <person name="Park H.-J."/>
            <person name="Ramirez L."/>
            <person name="Alfaro M."/>
            <person name="Sun H."/>
            <person name="Tritt A."/>
            <person name="Yoshinaga Y."/>
            <person name="Zwiers L.-H."/>
            <person name="Turgeon B."/>
            <person name="Goodwin S."/>
            <person name="Spatafora J."/>
            <person name="Crous P."/>
            <person name="Grigoriev I."/>
        </authorList>
    </citation>
    <scope>NUCLEOTIDE SEQUENCE</scope>
    <source>
        <strain evidence="10">CBS 115976</strain>
    </source>
</reference>
<dbReference type="PANTHER" id="PTHR24394:SF29">
    <property type="entry name" value="MYONEURIN"/>
    <property type="match status" value="1"/>
</dbReference>
<evidence type="ECO:0000256" key="3">
    <source>
        <dbReference type="ARBA" id="ARBA00022737"/>
    </source>
</evidence>
<feature type="non-terminal residue" evidence="10">
    <location>
        <position position="54"/>
    </location>
</feature>
<evidence type="ECO:0000256" key="4">
    <source>
        <dbReference type="ARBA" id="ARBA00022771"/>
    </source>
</evidence>
<dbReference type="PROSITE" id="PS00028">
    <property type="entry name" value="ZINC_FINGER_C2H2_1"/>
    <property type="match status" value="2"/>
</dbReference>
<dbReference type="OrthoDB" id="8922241at2759"/>
<evidence type="ECO:0000256" key="6">
    <source>
        <dbReference type="ARBA" id="ARBA00023125"/>
    </source>
</evidence>
<keyword evidence="3" id="KW-0677">Repeat</keyword>
<feature type="domain" description="C2H2-type" evidence="9">
    <location>
        <begin position="3"/>
        <end position="30"/>
    </location>
</feature>
<dbReference type="EMBL" id="MU004233">
    <property type="protein sequence ID" value="KAF2670760.1"/>
    <property type="molecule type" value="Genomic_DNA"/>
</dbReference>
<dbReference type="FunFam" id="3.30.160.60:FF:001009">
    <property type="entry name" value="Zinc finger protein 26"/>
    <property type="match status" value="1"/>
</dbReference>
<evidence type="ECO:0000313" key="11">
    <source>
        <dbReference type="Proteomes" id="UP000799302"/>
    </source>
</evidence>
<evidence type="ECO:0000256" key="2">
    <source>
        <dbReference type="ARBA" id="ARBA00022723"/>
    </source>
</evidence>
<dbReference type="GO" id="GO:0000981">
    <property type="term" value="F:DNA-binding transcription factor activity, RNA polymerase II-specific"/>
    <property type="evidence" value="ECO:0007669"/>
    <property type="project" value="TreeGrafter"/>
</dbReference>
<evidence type="ECO:0000313" key="10">
    <source>
        <dbReference type="EMBL" id="KAF2670760.1"/>
    </source>
</evidence>
<dbReference type="GO" id="GO:0003677">
    <property type="term" value="F:DNA binding"/>
    <property type="evidence" value="ECO:0007669"/>
    <property type="project" value="UniProtKB-KW"/>
</dbReference>
<dbReference type="SUPFAM" id="SSF57667">
    <property type="entry name" value="beta-beta-alpha zinc fingers"/>
    <property type="match status" value="1"/>
</dbReference>
<dbReference type="PROSITE" id="PS50157">
    <property type="entry name" value="ZINC_FINGER_C2H2_2"/>
    <property type="match status" value="2"/>
</dbReference>
<dbReference type="Pfam" id="PF13912">
    <property type="entry name" value="zf-C2H2_6"/>
    <property type="match status" value="1"/>
</dbReference>
<dbReference type="GO" id="GO:0008270">
    <property type="term" value="F:zinc ion binding"/>
    <property type="evidence" value="ECO:0007669"/>
    <property type="project" value="UniProtKB-KW"/>
</dbReference>
<keyword evidence="2" id="KW-0479">Metal-binding</keyword>
<keyword evidence="4 8" id="KW-0863">Zinc-finger</keyword>
<dbReference type="Gene3D" id="3.30.160.60">
    <property type="entry name" value="Classic Zinc Finger"/>
    <property type="match status" value="2"/>
</dbReference>
<accession>A0A6A6UG21</accession>
<protein>
    <recommendedName>
        <fullName evidence="9">C2H2-type domain-containing protein</fullName>
    </recommendedName>
</protein>
<sequence length="54" mass="6668">RPYNCDECERSFLYPKDLRRHKTTHSGSKQYRCRICPKAFSRKDNLRRHMTNEH</sequence>
<dbReference type="InterPro" id="IPR013087">
    <property type="entry name" value="Znf_C2H2_type"/>
</dbReference>
<dbReference type="SMART" id="SM00355">
    <property type="entry name" value="ZnF_C2H2"/>
    <property type="match status" value="2"/>
</dbReference>
<proteinExistence type="predicted"/>
<dbReference type="GO" id="GO:0005634">
    <property type="term" value="C:nucleus"/>
    <property type="evidence" value="ECO:0007669"/>
    <property type="project" value="UniProtKB-SubCell"/>
</dbReference>
<dbReference type="Proteomes" id="UP000799302">
    <property type="component" value="Unassembled WGS sequence"/>
</dbReference>
<evidence type="ECO:0000256" key="5">
    <source>
        <dbReference type="ARBA" id="ARBA00022833"/>
    </source>
</evidence>
<dbReference type="PANTHER" id="PTHR24394">
    <property type="entry name" value="ZINC FINGER PROTEIN"/>
    <property type="match status" value="1"/>
</dbReference>